<dbReference type="SUPFAM" id="SSF52980">
    <property type="entry name" value="Restriction endonuclease-like"/>
    <property type="match status" value="1"/>
</dbReference>
<keyword evidence="3" id="KW-1185">Reference proteome</keyword>
<evidence type="ECO:0000259" key="1">
    <source>
        <dbReference type="Pfam" id="PF04480"/>
    </source>
</evidence>
<proteinExistence type="predicted"/>
<name>L7LJ24_9ACTN</name>
<accession>L7LJ24</accession>
<dbReference type="InterPro" id="IPR011335">
    <property type="entry name" value="Restrct_endonuc-II-like"/>
</dbReference>
<dbReference type="Gene3D" id="3.40.960.10">
    <property type="entry name" value="VSR Endonuclease"/>
    <property type="match status" value="1"/>
</dbReference>
<reference evidence="2 3" key="1">
    <citation type="submission" date="2012-12" db="EMBL/GenBank/DDBJ databases">
        <title>Whole genome shotgun sequence of Gordonia sihwensis NBRC 108236.</title>
        <authorList>
            <person name="Yoshida I."/>
            <person name="Hosoyama A."/>
            <person name="Tsuchikane K."/>
            <person name="Ando Y."/>
            <person name="Baba S."/>
            <person name="Ohji S."/>
            <person name="Hamada M."/>
            <person name="Tamura T."/>
            <person name="Yamazoe A."/>
            <person name="Yamazaki S."/>
            <person name="Fujita N."/>
        </authorList>
    </citation>
    <scope>NUCLEOTIDE SEQUENCE [LARGE SCALE GENOMIC DNA]</scope>
    <source>
        <strain evidence="2 3">NBRC 108236</strain>
    </source>
</reference>
<dbReference type="EMBL" id="BANU01000011">
    <property type="protein sequence ID" value="GAC60741.1"/>
    <property type="molecule type" value="Genomic_DNA"/>
</dbReference>
<sequence>MAAHDGVITATQAIELGLTRRQIQGRIERGEWSALARGVYRSAANDFTEAAMVRAAVLAHRGVADRTTAAWWHGMVDQLPTHLTLSCRSQAPSLEWPVGVRAVRRVYRPESLTRVRGLSLTHKPLTALMTAVELAEGTAFLDRMLQTRQVRLADLERALTDHAGLVGIREARGLVRIAGSDSESEAERLFARLLRQWRLDGWVQQFPTGRWRLDFAWPDHRLAVEISGWSFHRDPRRHGNDLAKANHLQSLGWRELQFNWHMINDRPSDCIQQVIDALNHPG</sequence>
<evidence type="ECO:0000313" key="3">
    <source>
        <dbReference type="Proteomes" id="UP000035083"/>
    </source>
</evidence>
<dbReference type="Proteomes" id="UP000035083">
    <property type="component" value="Unassembled WGS sequence"/>
</dbReference>
<dbReference type="InterPro" id="IPR007569">
    <property type="entry name" value="DUF559"/>
</dbReference>
<comment type="caution">
    <text evidence="2">The sequence shown here is derived from an EMBL/GenBank/DDBJ whole genome shotgun (WGS) entry which is preliminary data.</text>
</comment>
<evidence type="ECO:0000313" key="2">
    <source>
        <dbReference type="EMBL" id="GAC60741.1"/>
    </source>
</evidence>
<protein>
    <recommendedName>
        <fullName evidence="1">DUF559 domain-containing protein</fullName>
    </recommendedName>
</protein>
<dbReference type="Pfam" id="PF04480">
    <property type="entry name" value="DUF559"/>
    <property type="match status" value="1"/>
</dbReference>
<dbReference type="AlphaFoldDB" id="L7LJ24"/>
<organism evidence="2 3">
    <name type="scientific">Gordonia sihwensis NBRC 108236</name>
    <dbReference type="NCBI Taxonomy" id="1223544"/>
    <lineage>
        <taxon>Bacteria</taxon>
        <taxon>Bacillati</taxon>
        <taxon>Actinomycetota</taxon>
        <taxon>Actinomycetes</taxon>
        <taxon>Mycobacteriales</taxon>
        <taxon>Gordoniaceae</taxon>
        <taxon>Gordonia</taxon>
    </lineage>
</organism>
<dbReference type="eggNOG" id="COG2852">
    <property type="taxonomic scope" value="Bacteria"/>
</dbReference>
<gene>
    <name evidence="2" type="ORF">GSI01S_11_00840</name>
</gene>
<feature type="domain" description="DUF559" evidence="1">
    <location>
        <begin position="183"/>
        <end position="278"/>
    </location>
</feature>